<sequence>MEKTQDINKELVAAHLVLLLLSFSALFLSKSSLSYASNAHIDFGSSDSEPYTDENSITWTGDDAYIQSGESQFLKYSTMPYVRDEQSQGVLIAGKKKKKNCYKINVNEGE</sequence>
<organism evidence="7 8">
    <name type="scientific">Populus tomentosa</name>
    <name type="common">Chinese white poplar</name>
    <dbReference type="NCBI Taxonomy" id="118781"/>
    <lineage>
        <taxon>Eukaryota</taxon>
        <taxon>Viridiplantae</taxon>
        <taxon>Streptophyta</taxon>
        <taxon>Embryophyta</taxon>
        <taxon>Tracheophyta</taxon>
        <taxon>Spermatophyta</taxon>
        <taxon>Magnoliopsida</taxon>
        <taxon>eudicotyledons</taxon>
        <taxon>Gunneridae</taxon>
        <taxon>Pentapetalae</taxon>
        <taxon>rosids</taxon>
        <taxon>fabids</taxon>
        <taxon>Malpighiales</taxon>
        <taxon>Salicaceae</taxon>
        <taxon>Saliceae</taxon>
        <taxon>Populus</taxon>
    </lineage>
</organism>
<accession>A0A8X7YL32</accession>
<dbReference type="Pfam" id="PF12819">
    <property type="entry name" value="Malectin_like"/>
    <property type="match status" value="1"/>
</dbReference>
<comment type="subcellular location">
    <subcellularLocation>
        <location evidence="1">Membrane</location>
        <topology evidence="1">Single-pass membrane protein</topology>
    </subcellularLocation>
</comment>
<protein>
    <recommendedName>
        <fullName evidence="6">Malectin-like domain-containing protein</fullName>
    </recommendedName>
</protein>
<gene>
    <name evidence="7" type="ORF">POTOM_042854</name>
</gene>
<evidence type="ECO:0000256" key="1">
    <source>
        <dbReference type="ARBA" id="ARBA00004167"/>
    </source>
</evidence>
<evidence type="ECO:0000256" key="4">
    <source>
        <dbReference type="ARBA" id="ARBA00022989"/>
    </source>
</evidence>
<dbReference type="GO" id="GO:0016020">
    <property type="term" value="C:membrane"/>
    <property type="evidence" value="ECO:0007669"/>
    <property type="project" value="UniProtKB-SubCell"/>
</dbReference>
<evidence type="ECO:0000313" key="8">
    <source>
        <dbReference type="Proteomes" id="UP000886885"/>
    </source>
</evidence>
<evidence type="ECO:0000256" key="2">
    <source>
        <dbReference type="ARBA" id="ARBA00022692"/>
    </source>
</evidence>
<reference evidence="7" key="1">
    <citation type="journal article" date="2020" name="bioRxiv">
        <title>Hybrid origin of Populus tomentosa Carr. identified through genome sequencing and phylogenomic analysis.</title>
        <authorList>
            <person name="An X."/>
            <person name="Gao K."/>
            <person name="Chen Z."/>
            <person name="Li J."/>
            <person name="Yang X."/>
            <person name="Yang X."/>
            <person name="Zhou J."/>
            <person name="Guo T."/>
            <person name="Zhao T."/>
            <person name="Huang S."/>
            <person name="Miao D."/>
            <person name="Khan W.U."/>
            <person name="Rao P."/>
            <person name="Ye M."/>
            <person name="Lei B."/>
            <person name="Liao W."/>
            <person name="Wang J."/>
            <person name="Ji L."/>
            <person name="Li Y."/>
            <person name="Guo B."/>
            <person name="Mustafa N.S."/>
            <person name="Li S."/>
            <person name="Yun Q."/>
            <person name="Keller S.R."/>
            <person name="Mao J."/>
            <person name="Zhang R."/>
            <person name="Strauss S.H."/>
        </authorList>
    </citation>
    <scope>NUCLEOTIDE SEQUENCE</scope>
    <source>
        <strain evidence="7">GM15</strain>
        <tissue evidence="7">Leaf</tissue>
    </source>
</reference>
<evidence type="ECO:0000259" key="6">
    <source>
        <dbReference type="Pfam" id="PF12819"/>
    </source>
</evidence>
<feature type="domain" description="Malectin-like" evidence="6">
    <location>
        <begin position="41"/>
        <end position="109"/>
    </location>
</feature>
<proteinExistence type="predicted"/>
<comment type="caution">
    <text evidence="7">The sequence shown here is derived from an EMBL/GenBank/DDBJ whole genome shotgun (WGS) entry which is preliminary data.</text>
</comment>
<dbReference type="InterPro" id="IPR024788">
    <property type="entry name" value="Malectin-like_Carb-bd_dom"/>
</dbReference>
<dbReference type="AlphaFoldDB" id="A0A8X7YL32"/>
<keyword evidence="8" id="KW-1185">Reference proteome</keyword>
<dbReference type="EMBL" id="JAAWWB010000024">
    <property type="protein sequence ID" value="KAG6752816.1"/>
    <property type="molecule type" value="Genomic_DNA"/>
</dbReference>
<evidence type="ECO:0000256" key="5">
    <source>
        <dbReference type="ARBA" id="ARBA00023136"/>
    </source>
</evidence>
<dbReference type="Proteomes" id="UP000886885">
    <property type="component" value="Chromosome 12D"/>
</dbReference>
<evidence type="ECO:0000313" key="7">
    <source>
        <dbReference type="EMBL" id="KAG6752816.1"/>
    </source>
</evidence>
<evidence type="ECO:0000256" key="3">
    <source>
        <dbReference type="ARBA" id="ARBA00022729"/>
    </source>
</evidence>
<keyword evidence="4" id="KW-1133">Transmembrane helix</keyword>
<keyword evidence="3" id="KW-0732">Signal</keyword>
<name>A0A8X7YL32_POPTO</name>
<keyword evidence="2" id="KW-0812">Transmembrane</keyword>
<keyword evidence="5" id="KW-0472">Membrane</keyword>